<accession>A0A9P5XCY2</accession>
<gene>
    <name evidence="1" type="ORF">P691DRAFT_584774</name>
</gene>
<comment type="caution">
    <text evidence="1">The sequence shown here is derived from an EMBL/GenBank/DDBJ whole genome shotgun (WGS) entry which is preliminary data.</text>
</comment>
<dbReference type="OrthoDB" id="3157337at2759"/>
<keyword evidence="2" id="KW-1185">Reference proteome</keyword>
<dbReference type="InterPro" id="IPR011333">
    <property type="entry name" value="SKP1/BTB/POZ_sf"/>
</dbReference>
<organism evidence="1 2">
    <name type="scientific">Macrolepiota fuliginosa MF-IS2</name>
    <dbReference type="NCBI Taxonomy" id="1400762"/>
    <lineage>
        <taxon>Eukaryota</taxon>
        <taxon>Fungi</taxon>
        <taxon>Dikarya</taxon>
        <taxon>Basidiomycota</taxon>
        <taxon>Agaricomycotina</taxon>
        <taxon>Agaricomycetes</taxon>
        <taxon>Agaricomycetidae</taxon>
        <taxon>Agaricales</taxon>
        <taxon>Agaricineae</taxon>
        <taxon>Agaricaceae</taxon>
        <taxon>Macrolepiota</taxon>
    </lineage>
</organism>
<dbReference type="Gene3D" id="3.30.710.10">
    <property type="entry name" value="Potassium Channel Kv1.1, Chain A"/>
    <property type="match status" value="1"/>
</dbReference>
<evidence type="ECO:0000313" key="1">
    <source>
        <dbReference type="EMBL" id="KAF9449117.1"/>
    </source>
</evidence>
<reference evidence="1" key="1">
    <citation type="submission" date="2020-11" db="EMBL/GenBank/DDBJ databases">
        <authorList>
            <consortium name="DOE Joint Genome Institute"/>
            <person name="Ahrendt S."/>
            <person name="Riley R."/>
            <person name="Andreopoulos W."/>
            <person name="Labutti K."/>
            <person name="Pangilinan J."/>
            <person name="Ruiz-Duenas F.J."/>
            <person name="Barrasa J.M."/>
            <person name="Sanchez-Garcia M."/>
            <person name="Camarero S."/>
            <person name="Miyauchi S."/>
            <person name="Serrano A."/>
            <person name="Linde D."/>
            <person name="Babiker R."/>
            <person name="Drula E."/>
            <person name="Ayuso-Fernandez I."/>
            <person name="Pacheco R."/>
            <person name="Padilla G."/>
            <person name="Ferreira P."/>
            <person name="Barriuso J."/>
            <person name="Kellner H."/>
            <person name="Castanera R."/>
            <person name="Alfaro M."/>
            <person name="Ramirez L."/>
            <person name="Pisabarro A.G."/>
            <person name="Kuo A."/>
            <person name="Tritt A."/>
            <person name="Lipzen A."/>
            <person name="He G."/>
            <person name="Yan M."/>
            <person name="Ng V."/>
            <person name="Cullen D."/>
            <person name="Martin F."/>
            <person name="Rosso M.-N."/>
            <person name="Henrissat B."/>
            <person name="Hibbett D."/>
            <person name="Martinez A.T."/>
            <person name="Grigoriev I.V."/>
        </authorList>
    </citation>
    <scope>NUCLEOTIDE SEQUENCE</scope>
    <source>
        <strain evidence="1">MF-IS2</strain>
    </source>
</reference>
<dbReference type="Proteomes" id="UP000807342">
    <property type="component" value="Unassembled WGS sequence"/>
</dbReference>
<dbReference type="EMBL" id="MU151140">
    <property type="protein sequence ID" value="KAF9449117.1"/>
    <property type="molecule type" value="Genomic_DNA"/>
</dbReference>
<proteinExistence type="predicted"/>
<name>A0A9P5XCY2_9AGAR</name>
<evidence type="ECO:0000313" key="2">
    <source>
        <dbReference type="Proteomes" id="UP000807342"/>
    </source>
</evidence>
<sequence>MAQFYLFNPTHKLRLLSKFLYCRSKRLLRNGNAPIPLSTIQTRDNVEYSRTHTALTGGCQVHDKRFARDPDFYLRDEVDGGFLVFLVENTLFKVHRCLLLREPSAFTDMFAFPNLCTEEGRVDAFPVELSDTVEQFRDLLWILYAPPSVFLADRASRPSIPFKRLLNIVELTNKYCFESYASWAVGVLCDVVQDVTGPLRGATPKLLARVLHVAALCDHKILLDVLTRHLISRLLWYDMQPDAILEVAERHRLAKIIGVIFYKQLVNMEQPVLWSDNQISSRLVFPSGIGVERRMQLLAAHNSLAKLWDRLRVTPPSLCHDRCTGLEGCREAWTQLWIDATGASSISRHGSADVLGRLKAIMMSLRRVLSGTTSMSVPCTLAALESISQARDDIIDGLIDHFVDL</sequence>
<protein>
    <recommendedName>
        <fullName evidence="3">BTB domain-containing protein</fullName>
    </recommendedName>
</protein>
<dbReference type="AlphaFoldDB" id="A0A9P5XCY2"/>
<evidence type="ECO:0008006" key="3">
    <source>
        <dbReference type="Google" id="ProtNLM"/>
    </source>
</evidence>